<dbReference type="GO" id="GO:0016747">
    <property type="term" value="F:acyltransferase activity, transferring groups other than amino-acyl groups"/>
    <property type="evidence" value="ECO:0007669"/>
    <property type="project" value="InterPro"/>
</dbReference>
<sequence length="191" mass="21052">MHDIPAGHVPAVVTYLEMSAPAITGDTPFPDGITATREVPTIADYRMLFRAVGAPWLWSSRLVLDAEELSAILARETTEVWVIRKGPDPIGLVELAFKGPQDCELAYFGIIKEATGQGLGGPMMALAQRRAFARDITRFYVHTCNWDDPRALGFYQKAGFVPYKIAVEVFSDPRCDGIHPETTAPHVPLIK</sequence>
<dbReference type="PROSITE" id="PS51186">
    <property type="entry name" value="GNAT"/>
    <property type="match status" value="1"/>
</dbReference>
<protein>
    <submittedName>
        <fullName evidence="2">GNAT family N-acetyltransferase</fullName>
    </submittedName>
</protein>
<accession>A0AAN0MGS0</accession>
<name>A0AAN0MGS0_9RHOB</name>
<feature type="domain" description="N-acetyltransferase" evidence="1">
    <location>
        <begin position="34"/>
        <end position="191"/>
    </location>
</feature>
<dbReference type="RefSeq" id="WP_342070778.1">
    <property type="nucleotide sequence ID" value="NZ_CP151762.1"/>
</dbReference>
<dbReference type="KEGG" id="yag:AABB28_03720"/>
<dbReference type="Pfam" id="PF00583">
    <property type="entry name" value="Acetyltransf_1"/>
    <property type="match status" value="1"/>
</dbReference>
<dbReference type="SUPFAM" id="SSF55729">
    <property type="entry name" value="Acyl-CoA N-acyltransferases (Nat)"/>
    <property type="match status" value="1"/>
</dbReference>
<organism evidence="2 3">
    <name type="scientific">Yoonia algicola</name>
    <dbReference type="NCBI Taxonomy" id="3137368"/>
    <lineage>
        <taxon>Bacteria</taxon>
        <taxon>Pseudomonadati</taxon>
        <taxon>Pseudomonadota</taxon>
        <taxon>Alphaproteobacteria</taxon>
        <taxon>Rhodobacterales</taxon>
        <taxon>Paracoccaceae</taxon>
        <taxon>Yoonia</taxon>
    </lineage>
</organism>
<evidence type="ECO:0000259" key="1">
    <source>
        <dbReference type="PROSITE" id="PS51186"/>
    </source>
</evidence>
<dbReference type="EMBL" id="CP151762">
    <property type="protein sequence ID" value="WZU64413.1"/>
    <property type="molecule type" value="Genomic_DNA"/>
</dbReference>
<gene>
    <name evidence="2" type="ORF">AABB28_03720</name>
</gene>
<evidence type="ECO:0000313" key="3">
    <source>
        <dbReference type="Proteomes" id="UP001451782"/>
    </source>
</evidence>
<proteinExistence type="predicted"/>
<dbReference type="Gene3D" id="3.40.630.30">
    <property type="match status" value="1"/>
</dbReference>
<dbReference type="AlphaFoldDB" id="A0AAN0MGS0"/>
<keyword evidence="3" id="KW-1185">Reference proteome</keyword>
<dbReference type="Proteomes" id="UP001451782">
    <property type="component" value="Chromosome"/>
</dbReference>
<evidence type="ECO:0000313" key="2">
    <source>
        <dbReference type="EMBL" id="WZU64413.1"/>
    </source>
</evidence>
<reference evidence="2 3" key="1">
    <citation type="submission" date="2024-04" db="EMBL/GenBank/DDBJ databases">
        <title>Phylogenomic analyses of a clade within the roseobacter group suggest taxonomic reassignments of species of the genera Aestuariivita, Citreicella, Loktanella, Nautella, Pelagibaca, Ruegeria, Thalassobius, Thiobacimonas and Tropicibacter, and the proposal o.</title>
        <authorList>
            <person name="Jeon C.O."/>
        </authorList>
    </citation>
    <scope>NUCLEOTIDE SEQUENCE [LARGE SCALE GENOMIC DNA]</scope>
    <source>
        <strain evidence="2 3">G8-12</strain>
    </source>
</reference>
<dbReference type="InterPro" id="IPR016181">
    <property type="entry name" value="Acyl_CoA_acyltransferase"/>
</dbReference>
<dbReference type="InterPro" id="IPR000182">
    <property type="entry name" value="GNAT_dom"/>
</dbReference>